<feature type="transmembrane region" description="Helical" evidence="7">
    <location>
        <begin position="59"/>
        <end position="82"/>
    </location>
</feature>
<gene>
    <name evidence="8" type="ORF">NEISICOT_00387</name>
</gene>
<evidence type="ECO:0000313" key="9">
    <source>
        <dbReference type="Proteomes" id="UP000005365"/>
    </source>
</evidence>
<dbReference type="eggNOG" id="COG1295">
    <property type="taxonomic scope" value="Bacteria"/>
</dbReference>
<dbReference type="InterPro" id="IPR023679">
    <property type="entry name" value="UPF0761_bac"/>
</dbReference>
<comment type="caution">
    <text evidence="8">The sequence shown here is derived from an EMBL/GenBank/DDBJ whole genome shotgun (WGS) entry which is preliminary data.</text>
</comment>
<evidence type="ECO:0000256" key="4">
    <source>
        <dbReference type="ARBA" id="ARBA00022692"/>
    </source>
</evidence>
<feature type="transmembrane region" description="Helical" evidence="7">
    <location>
        <begin position="119"/>
        <end position="138"/>
    </location>
</feature>
<evidence type="ECO:0000256" key="7">
    <source>
        <dbReference type="HAMAP-Rule" id="MF_00672"/>
    </source>
</evidence>
<keyword evidence="6 7" id="KW-0472">Membrane</keyword>
<keyword evidence="4 7" id="KW-0812">Transmembrane</keyword>
<keyword evidence="9" id="KW-1185">Reference proteome</keyword>
<evidence type="ECO:0000256" key="6">
    <source>
        <dbReference type="ARBA" id="ARBA00023136"/>
    </source>
</evidence>
<evidence type="ECO:0000256" key="2">
    <source>
        <dbReference type="ARBA" id="ARBA00022475"/>
    </source>
</evidence>
<dbReference type="EMBL" id="ACKO02000002">
    <property type="protein sequence ID" value="EET45681.1"/>
    <property type="molecule type" value="Genomic_DNA"/>
</dbReference>
<feature type="transmembrane region" description="Helical" evidence="7">
    <location>
        <begin position="159"/>
        <end position="183"/>
    </location>
</feature>
<evidence type="ECO:0000313" key="8">
    <source>
        <dbReference type="EMBL" id="EET45681.1"/>
    </source>
</evidence>
<keyword evidence="3" id="KW-0997">Cell inner membrane</keyword>
<keyword evidence="2 7" id="KW-1003">Cell membrane</keyword>
<dbReference type="NCBIfam" id="NF003256">
    <property type="entry name" value="PRK04214.1"/>
    <property type="match status" value="1"/>
</dbReference>
<evidence type="ECO:0000256" key="3">
    <source>
        <dbReference type="ARBA" id="ARBA00022519"/>
    </source>
</evidence>
<dbReference type="NCBIfam" id="TIGR00765">
    <property type="entry name" value="yihY_not_rbn"/>
    <property type="match status" value="1"/>
</dbReference>
<comment type="subcellular location">
    <subcellularLocation>
        <location evidence="1 7">Cell membrane</location>
        <topology evidence="1 7">Multi-pass membrane protein</topology>
    </subcellularLocation>
</comment>
<proteinExistence type="inferred from homology"/>
<organism evidence="8 9">
    <name type="scientific">Neisseria sicca ATCC 29256</name>
    <dbReference type="NCBI Taxonomy" id="547045"/>
    <lineage>
        <taxon>Bacteria</taxon>
        <taxon>Pseudomonadati</taxon>
        <taxon>Pseudomonadota</taxon>
        <taxon>Betaproteobacteria</taxon>
        <taxon>Neisseriales</taxon>
        <taxon>Neisseriaceae</taxon>
        <taxon>Neisseria</taxon>
    </lineage>
</organism>
<dbReference type="PANTHER" id="PTHR30213:SF0">
    <property type="entry name" value="UPF0761 MEMBRANE PROTEIN YIHY"/>
    <property type="match status" value="1"/>
</dbReference>
<dbReference type="AlphaFoldDB" id="C6M1K3"/>
<dbReference type="InterPro" id="IPR017039">
    <property type="entry name" value="Virul_fac_BrkB"/>
</dbReference>
<feature type="transmembrane region" description="Helical" evidence="7">
    <location>
        <begin position="195"/>
        <end position="217"/>
    </location>
</feature>
<protein>
    <recommendedName>
        <fullName evidence="7">UPF0761 membrane protein NEISICOT_00387</fullName>
    </recommendedName>
</protein>
<dbReference type="Pfam" id="PF03631">
    <property type="entry name" value="Virul_fac_BrkB"/>
    <property type="match status" value="1"/>
</dbReference>
<dbReference type="HAMAP" id="MF_00672">
    <property type="entry name" value="UPF0761"/>
    <property type="match status" value="1"/>
</dbReference>
<dbReference type="PANTHER" id="PTHR30213">
    <property type="entry name" value="INNER MEMBRANE PROTEIN YHJD"/>
    <property type="match status" value="1"/>
</dbReference>
<sequence length="429" mass="48729">MLRAFSVFYFQFVIFSGKIMPFLKWWQGLSDSKVFAFAWFVVRRFDEERVPQAAASMTFTTLLALVPVLTVMVAVASIFPVFDRWSDSFVSFVNQTIVPQGADMVFDYINAFRNQAGKLTAIGSVMLVVTSLMLIRTIDNAFNRIWRVNTQRPWMMQFLVYWALLTFGPLSLGVGISFMVGSVQDSALASFAPQWVVGLLQTLGTLFFATLLLWGLYRFVPNRFVPGRHAFIGALVTAFCLETARFLFAWYMGNFDGYRSIYGAFAAVPFFLVWLNLLWTLVLGGAVLTSSLSYWQGEAFRRGFDSRGRFDDVLKILLLLDAAQKEGKALPVQEFRRHINMGYDELGELLEKLARHGYIYNGRQGWVLKTGADSIELSELFKLFVYRPSPVERDHVNQAVDAVMTPCLQTLNMTLAEFDAQAKKQQQPS</sequence>
<reference evidence="8" key="1">
    <citation type="submission" date="2009-07" db="EMBL/GenBank/DDBJ databases">
        <authorList>
            <person name="Weinstock G."/>
            <person name="Sodergren E."/>
            <person name="Clifton S."/>
            <person name="Fulton L."/>
            <person name="Fulton B."/>
            <person name="Courtney L."/>
            <person name="Fronick C."/>
            <person name="Harrison M."/>
            <person name="Strong C."/>
            <person name="Farmer C."/>
            <person name="Delahaunty K."/>
            <person name="Markovic C."/>
            <person name="Hall O."/>
            <person name="Minx P."/>
            <person name="Tomlinson C."/>
            <person name="Mitreva M."/>
            <person name="Nelson J."/>
            <person name="Hou S."/>
            <person name="Wollam A."/>
            <person name="Pepin K.H."/>
            <person name="Johnson M."/>
            <person name="Bhonagiri V."/>
            <person name="Nash W.E."/>
            <person name="Warren W."/>
            <person name="Chinwalla A."/>
            <person name="Mardis E.R."/>
            <person name="Wilson R.K."/>
        </authorList>
    </citation>
    <scope>NUCLEOTIDE SEQUENCE [LARGE SCALE GENOMIC DNA]</scope>
    <source>
        <strain evidence="8">ATCC 29256</strain>
    </source>
</reference>
<name>C6M1K3_NEISI</name>
<evidence type="ECO:0000256" key="5">
    <source>
        <dbReference type="ARBA" id="ARBA00022989"/>
    </source>
</evidence>
<evidence type="ECO:0000256" key="1">
    <source>
        <dbReference type="ARBA" id="ARBA00004651"/>
    </source>
</evidence>
<feature type="transmembrane region" description="Helical" evidence="7">
    <location>
        <begin position="229"/>
        <end position="251"/>
    </location>
</feature>
<accession>C6M1K3</accession>
<keyword evidence="5 7" id="KW-1133">Transmembrane helix</keyword>
<dbReference type="STRING" id="490.A6J88_01505"/>
<dbReference type="GO" id="GO:0005886">
    <property type="term" value="C:plasma membrane"/>
    <property type="evidence" value="ECO:0007669"/>
    <property type="project" value="UniProtKB-SubCell"/>
</dbReference>
<dbReference type="Proteomes" id="UP000005365">
    <property type="component" value="Unassembled WGS sequence"/>
</dbReference>
<comment type="similarity">
    <text evidence="7">Belongs to the UPF0761 family.</text>
</comment>
<feature type="transmembrane region" description="Helical" evidence="7">
    <location>
        <begin position="271"/>
        <end position="295"/>
    </location>
</feature>